<accession>A0AAD7CHM8</accession>
<dbReference type="EMBL" id="JARKIE010000375">
    <property type="protein sequence ID" value="KAJ7648830.1"/>
    <property type="molecule type" value="Genomic_DNA"/>
</dbReference>
<keyword evidence="1" id="KW-0812">Transmembrane</keyword>
<sequence>MHGTGTSTAAPPCLTPFSHFGSTTFGTHILYPFTAQATADWQPAQNATVGADVREEVNKTTLGLYSFHVLVDCAYSAKYIEKGQLPQAHACVEFWESEHTVGGNILIGCTPERKTGGAPWAGFEHVSNTAQTELKPAPCAHHSLFHLKFGHGGSYISLYGILIGRTPKEKLVVLRGPGSERVPNTPQMQLKPVPCAHRSLFHLKFGYGEYTVVNAMELSLNSLSVARHEAMWWLSIIRQIRNSPANSSHELSHLFPISIISFPAAFERCCLGANVSQLKIAMQSRGCAIECNGGVVCIIVAVAILLVYIEEPVAVSVYLVSADFPWALHL</sequence>
<keyword evidence="1" id="KW-1133">Transmembrane helix</keyword>
<dbReference type="AlphaFoldDB" id="A0AAD7CHM8"/>
<name>A0AAD7CHM8_MYCRO</name>
<gene>
    <name evidence="2" type="ORF">B0H17DRAFT_1147947</name>
</gene>
<evidence type="ECO:0000256" key="1">
    <source>
        <dbReference type="SAM" id="Phobius"/>
    </source>
</evidence>
<feature type="transmembrane region" description="Helical" evidence="1">
    <location>
        <begin position="287"/>
        <end position="309"/>
    </location>
</feature>
<evidence type="ECO:0000313" key="3">
    <source>
        <dbReference type="Proteomes" id="UP001221757"/>
    </source>
</evidence>
<dbReference type="Proteomes" id="UP001221757">
    <property type="component" value="Unassembled WGS sequence"/>
</dbReference>
<evidence type="ECO:0000313" key="2">
    <source>
        <dbReference type="EMBL" id="KAJ7648830.1"/>
    </source>
</evidence>
<reference evidence="2" key="1">
    <citation type="submission" date="2023-03" db="EMBL/GenBank/DDBJ databases">
        <title>Massive genome expansion in bonnet fungi (Mycena s.s.) driven by repeated elements and novel gene families across ecological guilds.</title>
        <authorList>
            <consortium name="Lawrence Berkeley National Laboratory"/>
            <person name="Harder C.B."/>
            <person name="Miyauchi S."/>
            <person name="Viragh M."/>
            <person name="Kuo A."/>
            <person name="Thoen E."/>
            <person name="Andreopoulos B."/>
            <person name="Lu D."/>
            <person name="Skrede I."/>
            <person name="Drula E."/>
            <person name="Henrissat B."/>
            <person name="Morin E."/>
            <person name="Kohler A."/>
            <person name="Barry K."/>
            <person name="LaButti K."/>
            <person name="Morin E."/>
            <person name="Salamov A."/>
            <person name="Lipzen A."/>
            <person name="Mereny Z."/>
            <person name="Hegedus B."/>
            <person name="Baldrian P."/>
            <person name="Stursova M."/>
            <person name="Weitz H."/>
            <person name="Taylor A."/>
            <person name="Grigoriev I.V."/>
            <person name="Nagy L.G."/>
            <person name="Martin F."/>
            <person name="Kauserud H."/>
        </authorList>
    </citation>
    <scope>NUCLEOTIDE SEQUENCE</scope>
    <source>
        <strain evidence="2">CBHHK067</strain>
    </source>
</reference>
<keyword evidence="1" id="KW-0472">Membrane</keyword>
<keyword evidence="3" id="KW-1185">Reference proteome</keyword>
<protein>
    <submittedName>
        <fullName evidence="2">Uncharacterized protein</fullName>
    </submittedName>
</protein>
<organism evidence="2 3">
    <name type="scientific">Mycena rosella</name>
    <name type="common">Pink bonnet</name>
    <name type="synonym">Agaricus rosellus</name>
    <dbReference type="NCBI Taxonomy" id="1033263"/>
    <lineage>
        <taxon>Eukaryota</taxon>
        <taxon>Fungi</taxon>
        <taxon>Dikarya</taxon>
        <taxon>Basidiomycota</taxon>
        <taxon>Agaricomycotina</taxon>
        <taxon>Agaricomycetes</taxon>
        <taxon>Agaricomycetidae</taxon>
        <taxon>Agaricales</taxon>
        <taxon>Marasmiineae</taxon>
        <taxon>Mycenaceae</taxon>
        <taxon>Mycena</taxon>
    </lineage>
</organism>
<comment type="caution">
    <text evidence="2">The sequence shown here is derived from an EMBL/GenBank/DDBJ whole genome shotgun (WGS) entry which is preliminary data.</text>
</comment>
<proteinExistence type="predicted"/>